<name>A0A556MHR8_9SPHI</name>
<keyword evidence="2" id="KW-1185">Reference proteome</keyword>
<sequence length="182" mass="21181">MNQAELIKQITATIGKLKVLELGKILHNKNFNLRDLIDITLYPDDAIAFRAAWLLENVFLQYPEVYLPDLDYLLSKINLVKSAGAKRHYAKIVMHITDRRAQEIIKEKVNELDLESTITQLFDWMIDPEIKIAVKAFAAEALFNLRHHYYWITEELANQLQFLMRDGTAAIQSRGKRLLKEL</sequence>
<gene>
    <name evidence="1" type="ORF">FO440_17075</name>
</gene>
<evidence type="ECO:0000313" key="2">
    <source>
        <dbReference type="Proteomes" id="UP000318733"/>
    </source>
</evidence>
<dbReference type="OrthoDB" id="979487at2"/>
<evidence type="ECO:0000313" key="1">
    <source>
        <dbReference type="EMBL" id="TSJ39456.1"/>
    </source>
</evidence>
<comment type="caution">
    <text evidence="1">The sequence shown here is derived from an EMBL/GenBank/DDBJ whole genome shotgun (WGS) entry which is preliminary data.</text>
</comment>
<proteinExistence type="predicted"/>
<dbReference type="RefSeq" id="WP_144249493.1">
    <property type="nucleotide sequence ID" value="NZ_VLPK01000003.1"/>
</dbReference>
<dbReference type="AlphaFoldDB" id="A0A556MHR8"/>
<dbReference type="Proteomes" id="UP000318733">
    <property type="component" value="Unassembled WGS sequence"/>
</dbReference>
<evidence type="ECO:0008006" key="3">
    <source>
        <dbReference type="Google" id="ProtNLM"/>
    </source>
</evidence>
<reference evidence="1 2" key="1">
    <citation type="submission" date="2019-07" db="EMBL/GenBank/DDBJ databases">
        <authorList>
            <person name="Huq M.A."/>
        </authorList>
    </citation>
    <scope>NUCLEOTIDE SEQUENCE [LARGE SCALE GENOMIC DNA]</scope>
    <source>
        <strain evidence="1 2">MAH-19</strain>
    </source>
</reference>
<protein>
    <recommendedName>
        <fullName evidence="3">Adenylosuccinate lyase</fullName>
    </recommendedName>
</protein>
<accession>A0A556MHR8</accession>
<organism evidence="1 2">
    <name type="scientific">Mucilaginibacter corticis</name>
    <dbReference type="NCBI Taxonomy" id="2597670"/>
    <lineage>
        <taxon>Bacteria</taxon>
        <taxon>Pseudomonadati</taxon>
        <taxon>Bacteroidota</taxon>
        <taxon>Sphingobacteriia</taxon>
        <taxon>Sphingobacteriales</taxon>
        <taxon>Sphingobacteriaceae</taxon>
        <taxon>Mucilaginibacter</taxon>
    </lineage>
</organism>
<dbReference type="EMBL" id="VLPK01000003">
    <property type="protein sequence ID" value="TSJ39456.1"/>
    <property type="molecule type" value="Genomic_DNA"/>
</dbReference>